<dbReference type="HAMAP" id="MF_00825">
    <property type="entry name" value="3_HAO"/>
    <property type="match status" value="1"/>
</dbReference>
<feature type="binding site" evidence="9">
    <location>
        <position position="632"/>
    </location>
    <ligand>
        <name>substrate</name>
    </ligand>
</feature>
<dbReference type="SUPFAM" id="SSF51182">
    <property type="entry name" value="RmlC-like cupins"/>
    <property type="match status" value="1"/>
</dbReference>
<feature type="binding site" evidence="9">
    <location>
        <position position="650"/>
    </location>
    <ligand>
        <name>a divalent metal cation</name>
        <dbReference type="ChEBI" id="CHEBI:60240"/>
    </ligand>
</feature>
<feature type="binding site" evidence="9">
    <location>
        <position position="580"/>
    </location>
    <ligand>
        <name>Fe cation</name>
        <dbReference type="ChEBI" id="CHEBI:24875"/>
        <note>catalytic</note>
    </ligand>
</feature>
<dbReference type="GO" id="GO:0043420">
    <property type="term" value="P:anthranilate metabolic process"/>
    <property type="evidence" value="ECO:0007669"/>
    <property type="project" value="UniProtKB-UniRule"/>
</dbReference>
<dbReference type="Pfam" id="PF00856">
    <property type="entry name" value="SET"/>
    <property type="match status" value="1"/>
</dbReference>
<keyword evidence="7 9" id="KW-0560">Oxidoreductase</keyword>
<dbReference type="OrthoDB" id="1028014at2759"/>
<dbReference type="InterPro" id="IPR046341">
    <property type="entry name" value="SET_dom_sf"/>
</dbReference>
<dbReference type="EC" id="1.13.11.6" evidence="9"/>
<dbReference type="GO" id="GO:0008198">
    <property type="term" value="F:ferrous iron binding"/>
    <property type="evidence" value="ECO:0007669"/>
    <property type="project" value="UniProtKB-UniRule"/>
</dbReference>
<dbReference type="NCBIfam" id="TIGR03037">
    <property type="entry name" value="anthran_nbaC"/>
    <property type="match status" value="1"/>
</dbReference>
<accession>A0A395NEZ8</accession>
<feature type="binding site" evidence="9">
    <location>
        <position position="691"/>
    </location>
    <ligand>
        <name>a divalent metal cation</name>
        <dbReference type="ChEBI" id="CHEBI:60240"/>
    </ligand>
</feature>
<evidence type="ECO:0000256" key="3">
    <source>
        <dbReference type="ARBA" id="ARBA00022490"/>
    </source>
</evidence>
<comment type="catalytic activity">
    <reaction evidence="9">
        <text>3-hydroxyanthranilate + O2 = (2Z,4Z)-2-amino-3-carboxymuconate 6-semialdehyde</text>
        <dbReference type="Rhea" id="RHEA:17953"/>
        <dbReference type="ChEBI" id="CHEBI:15379"/>
        <dbReference type="ChEBI" id="CHEBI:36559"/>
        <dbReference type="ChEBI" id="CHEBI:77612"/>
        <dbReference type="EC" id="1.13.11.6"/>
    </reaction>
</comment>
<dbReference type="Gene3D" id="6.10.140.2220">
    <property type="match status" value="1"/>
</dbReference>
<dbReference type="GO" id="GO:0034354">
    <property type="term" value="P:'de novo' NAD+ biosynthetic process from L-tryptophan"/>
    <property type="evidence" value="ECO:0007669"/>
    <property type="project" value="UniProtKB-UniRule"/>
</dbReference>
<evidence type="ECO:0000313" key="11">
    <source>
        <dbReference type="EMBL" id="RFU74698.1"/>
    </source>
</evidence>
<comment type="caution">
    <text evidence="11">The sequence shown here is derived from an EMBL/GenBank/DDBJ whole genome shotgun (WGS) entry which is preliminary data.</text>
</comment>
<dbReference type="GO" id="GO:0019805">
    <property type="term" value="P:quinolinate biosynthetic process"/>
    <property type="evidence" value="ECO:0007669"/>
    <property type="project" value="UniProtKB-UniRule"/>
</dbReference>
<dbReference type="Pfam" id="PF06052">
    <property type="entry name" value="3-HAO"/>
    <property type="match status" value="1"/>
</dbReference>
<comment type="pathway">
    <text evidence="9">Cofactor biosynthesis; NAD(+) biosynthesis; quinolinate from L-kynurenine: step 3/3.</text>
</comment>
<evidence type="ECO:0000256" key="5">
    <source>
        <dbReference type="ARBA" id="ARBA00022723"/>
    </source>
</evidence>
<comment type="similarity">
    <text evidence="9">Belongs to the 3-HAO family.</text>
</comment>
<evidence type="ECO:0000256" key="9">
    <source>
        <dbReference type="HAMAP-Rule" id="MF_03019"/>
    </source>
</evidence>
<dbReference type="CDD" id="cd06123">
    <property type="entry name" value="cupin_HAO"/>
    <property type="match status" value="1"/>
</dbReference>
<dbReference type="AlphaFoldDB" id="A0A395NEZ8"/>
<dbReference type="InterPro" id="IPR001214">
    <property type="entry name" value="SET_dom"/>
</dbReference>
<evidence type="ECO:0000256" key="7">
    <source>
        <dbReference type="ARBA" id="ARBA00023002"/>
    </source>
</evidence>
<dbReference type="Gene3D" id="2.170.270.10">
    <property type="entry name" value="SET domain"/>
    <property type="match status" value="2"/>
</dbReference>
<dbReference type="Proteomes" id="UP000266272">
    <property type="component" value="Unassembled WGS sequence"/>
</dbReference>
<keyword evidence="3 9" id="KW-0963">Cytoplasm</keyword>
<keyword evidence="12" id="KW-1185">Reference proteome</keyword>
<dbReference type="STRING" id="490622.A0A395NEZ8"/>
<dbReference type="UniPathway" id="UPA00253">
    <property type="reaction ID" value="UER00330"/>
</dbReference>
<sequence length="713" mass="80987">MNTVELAFSAALHGPNHNTNPDGPEVRRRIHEDKALCKYILGTVQAHEGALSIQESQIAEAGSGLFTTRDLKEGELIFTSVPLVLCGDVGKYAEACDFCFQQRQRVFHPVQDRFLTPGEHMPPVYTCKGCNLYQYCSQRAWDTGHLYECDLVAGTTATDIESRTLYRLLILMRKKVLLPEQVRALARLENEEARFEERAKNAWPLVRIIAQEAKERTKNLAGSLLNHCCEPNVVIIFNSTKVEVRAMKNLKAGEELLHCYRDISYDFTFRNPRLTARYQFVCQCMSTPYPTLISTIIMCRWECKDESDRHYKGAKEKNDVVSYVLSTQTALFDIIDEAKRQAHQIAPTFDIVQQLANVDRITKAGYAGRPWPDDLEPLPMVLKSLAALCERQGDLVNCVKIRVRALAHTRNRKSLPWSEDLIDFVMGLSTFTMFPNHPAFRDRSLPKNKEFRDIFIGHLHALHAILVKFYGEQGRTTKIVRKFMEVETSNYYGAAPTTRAFRRKFKTSQETILKWAGVDEKLSESSSYHSLAHITNARTASQPAQVPPINNYCVYNDDFTVMIVGGPNARTDYHINQTPEWFYQYRGAMMLKVVDGTTFRDIIIREGDMFLLPANTPHNPVRFANTVGVVLEQRRPADSIDRMRWYCAPCSSAPGAEAVIVHEAAFHCTDLGTQIKQAVEDFKGDEQKRTCRKCGTVADWAPQPGSIPDPNLE</sequence>
<keyword evidence="8 9" id="KW-0408">Iron</keyword>
<dbReference type="GO" id="GO:0006569">
    <property type="term" value="P:L-tryptophan catabolic process"/>
    <property type="evidence" value="ECO:0007669"/>
    <property type="project" value="UniProtKB-UniRule"/>
</dbReference>
<feature type="binding site" evidence="9">
    <location>
        <position position="580"/>
    </location>
    <ligand>
        <name>substrate</name>
    </ligand>
</feature>
<feature type="domain" description="SET" evidence="10">
    <location>
        <begin position="51"/>
        <end position="261"/>
    </location>
</feature>
<dbReference type="PANTHER" id="PTHR15497:SF1">
    <property type="entry name" value="3-HYDROXYANTHRANILATE 3,4-DIOXYGENASE"/>
    <property type="match status" value="1"/>
</dbReference>
<comment type="function">
    <text evidence="2 9">Catalyzes the oxidative ring opening of 3-hydroxyanthranilate to 2-amino-3-carboxymuconate semialdehyde, which spontaneously cyclizes to quinolinate.</text>
</comment>
<feature type="binding site" evidence="9">
    <location>
        <position position="618"/>
    </location>
    <ligand>
        <name>Fe cation</name>
        <dbReference type="ChEBI" id="CHEBI:24875"/>
        <note>catalytic</note>
    </ligand>
</feature>
<feature type="binding site" evidence="9">
    <location>
        <position position="574"/>
    </location>
    <ligand>
        <name>Fe cation</name>
        <dbReference type="ChEBI" id="CHEBI:24875"/>
        <note>catalytic</note>
    </ligand>
</feature>
<feature type="binding site" evidence="9">
    <location>
        <position position="694"/>
    </location>
    <ligand>
        <name>a divalent metal cation</name>
        <dbReference type="ChEBI" id="CHEBI:60240"/>
    </ligand>
</feature>
<feature type="binding site" evidence="9">
    <location>
        <position position="647"/>
    </location>
    <ligand>
        <name>a divalent metal cation</name>
        <dbReference type="ChEBI" id="CHEBI:60240"/>
    </ligand>
</feature>
<evidence type="ECO:0000256" key="8">
    <source>
        <dbReference type="ARBA" id="ARBA00023004"/>
    </source>
</evidence>
<dbReference type="EMBL" id="PXOA01000510">
    <property type="protein sequence ID" value="RFU74698.1"/>
    <property type="molecule type" value="Genomic_DNA"/>
</dbReference>
<dbReference type="Gene3D" id="1.10.220.160">
    <property type="match status" value="1"/>
</dbReference>
<keyword evidence="4 9" id="KW-0662">Pyridine nucleotide biosynthesis</keyword>
<dbReference type="GO" id="GO:0005737">
    <property type="term" value="C:cytoplasm"/>
    <property type="evidence" value="ECO:0007669"/>
    <property type="project" value="UniProtKB-SubCell"/>
</dbReference>
<comment type="subcellular location">
    <subcellularLocation>
        <location evidence="9">Cytoplasm</location>
    </subcellularLocation>
</comment>
<dbReference type="SUPFAM" id="SSF82199">
    <property type="entry name" value="SET domain"/>
    <property type="match status" value="1"/>
</dbReference>
<keyword evidence="5 9" id="KW-0479">Metal-binding</keyword>
<feature type="binding site" evidence="9">
    <location>
        <position position="570"/>
    </location>
    <ligand>
        <name>O2</name>
        <dbReference type="ChEBI" id="CHEBI:15379"/>
    </ligand>
</feature>
<dbReference type="Gene3D" id="2.60.120.10">
    <property type="entry name" value="Jelly Rolls"/>
    <property type="match status" value="1"/>
</dbReference>
<evidence type="ECO:0000256" key="1">
    <source>
        <dbReference type="ARBA" id="ARBA00001954"/>
    </source>
</evidence>
<dbReference type="CDD" id="cd20071">
    <property type="entry name" value="SET_SMYD"/>
    <property type="match status" value="1"/>
</dbReference>
<dbReference type="InterPro" id="IPR011051">
    <property type="entry name" value="RmlC_Cupin_sf"/>
</dbReference>
<dbReference type="InterPro" id="IPR010329">
    <property type="entry name" value="3hydroanth_dOase"/>
</dbReference>
<name>A0A395NEZ8_TRIAR</name>
<organism evidence="11 12">
    <name type="scientific">Trichoderma arundinaceum</name>
    <dbReference type="NCBI Taxonomy" id="490622"/>
    <lineage>
        <taxon>Eukaryota</taxon>
        <taxon>Fungi</taxon>
        <taxon>Dikarya</taxon>
        <taxon>Ascomycota</taxon>
        <taxon>Pezizomycotina</taxon>
        <taxon>Sordariomycetes</taxon>
        <taxon>Hypocreomycetidae</taxon>
        <taxon>Hypocreales</taxon>
        <taxon>Hypocreaceae</taxon>
        <taxon>Trichoderma</taxon>
    </lineage>
</organism>
<evidence type="ECO:0000256" key="4">
    <source>
        <dbReference type="ARBA" id="ARBA00022642"/>
    </source>
</evidence>
<proteinExistence type="inferred from homology"/>
<dbReference type="SMART" id="SM00317">
    <property type="entry name" value="SET"/>
    <property type="match status" value="1"/>
</dbReference>
<comment type="cofactor">
    <cofactor evidence="1 9">
        <name>Fe(2+)</name>
        <dbReference type="ChEBI" id="CHEBI:29033"/>
    </cofactor>
</comment>
<evidence type="ECO:0000256" key="6">
    <source>
        <dbReference type="ARBA" id="ARBA00022964"/>
    </source>
</evidence>
<gene>
    <name evidence="9" type="primary">BNA1</name>
    <name evidence="11" type="ORF">TARUN_7546</name>
</gene>
<dbReference type="PROSITE" id="PS50280">
    <property type="entry name" value="SET"/>
    <property type="match status" value="1"/>
</dbReference>
<evidence type="ECO:0000313" key="12">
    <source>
        <dbReference type="Proteomes" id="UP000266272"/>
    </source>
</evidence>
<dbReference type="PANTHER" id="PTHR15497">
    <property type="entry name" value="3-HYDROXYANTHRANILATE 3,4-DIOXYGENASE"/>
    <property type="match status" value="1"/>
</dbReference>
<keyword evidence="6 9" id="KW-0223">Dioxygenase</keyword>
<reference evidence="11 12" key="1">
    <citation type="journal article" date="2018" name="PLoS Pathog.">
        <title>Evolution of structural diversity of trichothecenes, a family of toxins produced by plant pathogenic and entomopathogenic fungi.</title>
        <authorList>
            <person name="Proctor R.H."/>
            <person name="McCormick S.P."/>
            <person name="Kim H.S."/>
            <person name="Cardoza R.E."/>
            <person name="Stanley A.M."/>
            <person name="Lindo L."/>
            <person name="Kelly A."/>
            <person name="Brown D.W."/>
            <person name="Lee T."/>
            <person name="Vaughan M.M."/>
            <person name="Alexander N.J."/>
            <person name="Busman M."/>
            <person name="Gutierrez S."/>
        </authorList>
    </citation>
    <scope>NUCLEOTIDE SEQUENCE [LARGE SCALE GENOMIC DNA]</scope>
    <source>
        <strain evidence="11 12">IBT 40837</strain>
    </source>
</reference>
<dbReference type="GO" id="GO:0000334">
    <property type="term" value="F:3-hydroxyanthranilate 3,4-dioxygenase activity"/>
    <property type="evidence" value="ECO:0007669"/>
    <property type="project" value="UniProtKB-UniRule"/>
</dbReference>
<feature type="binding site" evidence="9">
    <location>
        <position position="622"/>
    </location>
    <ligand>
        <name>substrate</name>
    </ligand>
</feature>
<evidence type="ECO:0000256" key="2">
    <source>
        <dbReference type="ARBA" id="ARBA00002752"/>
    </source>
</evidence>
<evidence type="ECO:0000259" key="10">
    <source>
        <dbReference type="PROSITE" id="PS50280"/>
    </source>
</evidence>
<dbReference type="FunFam" id="2.60.120.10:FF:000093">
    <property type="entry name" value="3-hydroxyanthranilate 3,4-dioxygenase"/>
    <property type="match status" value="1"/>
</dbReference>
<dbReference type="InterPro" id="IPR014710">
    <property type="entry name" value="RmlC-like_jellyroll"/>
</dbReference>
<protein>
    <recommendedName>
        <fullName evidence="9">3-hydroxyanthranilate 3,4-dioxygenase</fullName>
        <ecNumber evidence="9">1.13.11.6</ecNumber>
    </recommendedName>
    <alternativeName>
        <fullName evidence="9">3-hydroxyanthranilate oxygenase</fullName>
        <shortName evidence="9">3-HAO</shortName>
    </alternativeName>
    <alternativeName>
        <fullName evidence="9">3-hydroxyanthranilic acid dioxygenase</fullName>
        <shortName evidence="9">HAD</shortName>
    </alternativeName>
    <alternativeName>
        <fullName evidence="9">Biosynthesis of nicotinic acid protein 1</fullName>
    </alternativeName>
</protein>